<reference evidence="2" key="2">
    <citation type="journal article" date="2021" name="PeerJ">
        <title>Extensive microbial diversity within the chicken gut microbiome revealed by metagenomics and culture.</title>
        <authorList>
            <person name="Gilroy R."/>
            <person name="Ravi A."/>
            <person name="Getino M."/>
            <person name="Pursley I."/>
            <person name="Horton D.L."/>
            <person name="Alikhan N.F."/>
            <person name="Baker D."/>
            <person name="Gharbi K."/>
            <person name="Hall N."/>
            <person name="Watson M."/>
            <person name="Adriaenssens E.M."/>
            <person name="Foster-Nyarko E."/>
            <person name="Jarju S."/>
            <person name="Secka A."/>
            <person name="Antonio M."/>
            <person name="Oren A."/>
            <person name="Chaudhuri R.R."/>
            <person name="La Ragione R."/>
            <person name="Hildebrand F."/>
            <person name="Pallen M.J."/>
        </authorList>
    </citation>
    <scope>NUCLEOTIDE SEQUENCE</scope>
    <source>
        <strain evidence="2">2889</strain>
    </source>
</reference>
<proteinExistence type="predicted"/>
<dbReference type="InterPro" id="IPR038461">
    <property type="entry name" value="Schlafen_AlbA_2_dom_sf"/>
</dbReference>
<dbReference type="Proteomes" id="UP000823612">
    <property type="component" value="Unassembled WGS sequence"/>
</dbReference>
<feature type="domain" description="Schlafen AlbA-2" evidence="1">
    <location>
        <begin position="21"/>
        <end position="101"/>
    </location>
</feature>
<reference evidence="2" key="1">
    <citation type="submission" date="2020-10" db="EMBL/GenBank/DDBJ databases">
        <authorList>
            <person name="Gilroy R."/>
        </authorList>
    </citation>
    <scope>NUCLEOTIDE SEQUENCE</scope>
    <source>
        <strain evidence="2">2889</strain>
    </source>
</reference>
<dbReference type="InterPro" id="IPR007421">
    <property type="entry name" value="Schlafen_AlbA_2_dom"/>
</dbReference>
<comment type="caution">
    <text evidence="2">The sequence shown here is derived from an EMBL/GenBank/DDBJ whole genome shotgun (WGS) entry which is preliminary data.</text>
</comment>
<evidence type="ECO:0000313" key="3">
    <source>
        <dbReference type="Proteomes" id="UP000823612"/>
    </source>
</evidence>
<dbReference type="EMBL" id="JADIMZ010000116">
    <property type="protein sequence ID" value="MBO8433198.1"/>
    <property type="molecule type" value="Genomic_DNA"/>
</dbReference>
<accession>A0A9D9DV04</accession>
<evidence type="ECO:0000259" key="1">
    <source>
        <dbReference type="Pfam" id="PF04326"/>
    </source>
</evidence>
<keyword evidence="2" id="KW-0547">Nucleotide-binding</keyword>
<keyword evidence="2" id="KW-0067">ATP-binding</keyword>
<name>A0A9D9DV04_9BACT</name>
<dbReference type="AlphaFoldDB" id="A0A9D9DV04"/>
<evidence type="ECO:0000313" key="2">
    <source>
        <dbReference type="EMBL" id="MBO8433198.1"/>
    </source>
</evidence>
<sequence>MEKDKNYSRLLDEQIGLVGRENRYLEFKSNYQDTDKLGRYISALSNGACLERQDFAYLYFGVKDETWDVIGTTFDVSKEKAKGNQSLEIYLRQYVSPSIDFADASSYSD</sequence>
<protein>
    <submittedName>
        <fullName evidence="2">ATP-binding protein</fullName>
    </submittedName>
</protein>
<dbReference type="Pfam" id="PF04326">
    <property type="entry name" value="SLFN_AlbA_2"/>
    <property type="match status" value="1"/>
</dbReference>
<organism evidence="2 3">
    <name type="scientific">Candidatus Pullibacteroides excrementavium</name>
    <dbReference type="NCBI Taxonomy" id="2840905"/>
    <lineage>
        <taxon>Bacteria</taxon>
        <taxon>Pseudomonadati</taxon>
        <taxon>Bacteroidota</taxon>
        <taxon>Bacteroidia</taxon>
        <taxon>Bacteroidales</taxon>
        <taxon>Candidatus Pullibacteroides</taxon>
    </lineage>
</organism>
<dbReference type="GO" id="GO:0005524">
    <property type="term" value="F:ATP binding"/>
    <property type="evidence" value="ECO:0007669"/>
    <property type="project" value="UniProtKB-KW"/>
</dbReference>
<dbReference type="Gene3D" id="3.30.950.30">
    <property type="entry name" value="Schlafen, AAA domain"/>
    <property type="match status" value="1"/>
</dbReference>
<gene>
    <name evidence="2" type="ORF">IAB08_07930</name>
</gene>